<dbReference type="VEuPathDB" id="FungiDB:TRIVIDRAFT_219321"/>
<dbReference type="HOGENOM" id="CLU_013866_5_3_1"/>
<gene>
    <name evidence="1" type="ORF">TRIVIDRAFT_219321</name>
</gene>
<accession>G9MJ91</accession>
<evidence type="ECO:0000313" key="1">
    <source>
        <dbReference type="EMBL" id="EHK25554.1"/>
    </source>
</evidence>
<sequence length="451" mass="50116">MKSNPREHRICHTAASQIEPSYDSQGPTTIPQLFEGWITVAPSTDIEGLAFGFFMNSSASLGLFSYLPTHWEIFEARDTLNPCVKAVSLALLCFKLKQPGILRLAKKYYIKALADTNKALSSPEEAKLDSTLVSVLLLSAFEAAMFWEHRSSAAWTAHVQGSTLLLQLRGRQQIQTSLGRLLFEQASANIRITCLQNSLPIPSNFTLLHELVVANSDHCNLSGRLGLLWDRFISLKTVSGINGEDTDSLIAWNELGEEVDDLLHKVQLLAPYDTAGTIDSPKIPTHKGMARRYSSHTVACQWNVLRMFRLSVQEATTSVSRSLCPTKSERGRTAELIHGAQKLAHRTQTTDIGVLIDEVLATMPFLLANLKTLSLHSVRSIMWSLVGISRSVFSEEPARIHSIALLRLLQAQIRLPNIPFTAGETEWPLVTHDWLHMSLMPDFTADSPPQD</sequence>
<name>G9MJ91_HYPVG</name>
<dbReference type="AlphaFoldDB" id="G9MJ91"/>
<comment type="caution">
    <text evidence="1">The sequence shown here is derived from an EMBL/GenBank/DDBJ whole genome shotgun (WGS) entry which is preliminary data.</text>
</comment>
<dbReference type="OrthoDB" id="2991872at2759"/>
<organism evidence="1 2">
    <name type="scientific">Hypocrea virens (strain Gv29-8 / FGSC 10586)</name>
    <name type="common">Gliocladium virens</name>
    <name type="synonym">Trichoderma virens</name>
    <dbReference type="NCBI Taxonomy" id="413071"/>
    <lineage>
        <taxon>Eukaryota</taxon>
        <taxon>Fungi</taxon>
        <taxon>Dikarya</taxon>
        <taxon>Ascomycota</taxon>
        <taxon>Pezizomycotina</taxon>
        <taxon>Sordariomycetes</taxon>
        <taxon>Hypocreomycetidae</taxon>
        <taxon>Hypocreales</taxon>
        <taxon>Hypocreaceae</taxon>
        <taxon>Trichoderma</taxon>
    </lineage>
</organism>
<dbReference type="PANTHER" id="PTHR38791:SF1">
    <property type="entry name" value="TRANSCRIPTION FACTOR, PUTATIVE-RELATED"/>
    <property type="match status" value="1"/>
</dbReference>
<evidence type="ECO:0000313" key="2">
    <source>
        <dbReference type="Proteomes" id="UP000007115"/>
    </source>
</evidence>
<dbReference type="eggNOG" id="ENOG502SJPD">
    <property type="taxonomic scope" value="Eukaryota"/>
</dbReference>
<dbReference type="EMBL" id="ABDF02000003">
    <property type="protein sequence ID" value="EHK25554.1"/>
    <property type="molecule type" value="Genomic_DNA"/>
</dbReference>
<keyword evidence="2" id="KW-1185">Reference proteome</keyword>
<dbReference type="Proteomes" id="UP000007115">
    <property type="component" value="Unassembled WGS sequence"/>
</dbReference>
<dbReference type="OMA" id="SCGEYLE"/>
<reference evidence="1 2" key="1">
    <citation type="journal article" date="2011" name="Genome Biol.">
        <title>Comparative genome sequence analysis underscores mycoparasitism as the ancestral life style of Trichoderma.</title>
        <authorList>
            <person name="Kubicek C.P."/>
            <person name="Herrera-Estrella A."/>
            <person name="Seidl-Seiboth V."/>
            <person name="Martinez D.A."/>
            <person name="Druzhinina I.S."/>
            <person name="Thon M."/>
            <person name="Zeilinger S."/>
            <person name="Casas-Flores S."/>
            <person name="Horwitz B.A."/>
            <person name="Mukherjee P.K."/>
            <person name="Mukherjee M."/>
            <person name="Kredics L."/>
            <person name="Alcaraz L.D."/>
            <person name="Aerts A."/>
            <person name="Antal Z."/>
            <person name="Atanasova L."/>
            <person name="Cervantes-Badillo M.G."/>
            <person name="Challacombe J."/>
            <person name="Chertkov O."/>
            <person name="McCluskey K."/>
            <person name="Coulpier F."/>
            <person name="Deshpande N."/>
            <person name="von Doehren H."/>
            <person name="Ebbole D.J."/>
            <person name="Esquivel-Naranjo E.U."/>
            <person name="Fekete E."/>
            <person name="Flipphi M."/>
            <person name="Glaser F."/>
            <person name="Gomez-Rodriguez E.Y."/>
            <person name="Gruber S."/>
            <person name="Han C."/>
            <person name="Henrissat B."/>
            <person name="Hermosa R."/>
            <person name="Hernandez-Onate M."/>
            <person name="Karaffa L."/>
            <person name="Kosti I."/>
            <person name="Le Crom S."/>
            <person name="Lindquist E."/>
            <person name="Lucas S."/>
            <person name="Luebeck M."/>
            <person name="Luebeck P.S."/>
            <person name="Margeot A."/>
            <person name="Metz B."/>
            <person name="Misra M."/>
            <person name="Nevalainen H."/>
            <person name="Omann M."/>
            <person name="Packer N."/>
            <person name="Perrone G."/>
            <person name="Uresti-Rivera E.E."/>
            <person name="Salamov A."/>
            <person name="Schmoll M."/>
            <person name="Seiboth B."/>
            <person name="Shapiro H."/>
            <person name="Sukno S."/>
            <person name="Tamayo-Ramos J.A."/>
            <person name="Tisch D."/>
            <person name="Wiest A."/>
            <person name="Wilkinson H.H."/>
            <person name="Zhang M."/>
            <person name="Coutinho P.M."/>
            <person name="Kenerley C.M."/>
            <person name="Monte E."/>
            <person name="Baker S.E."/>
            <person name="Grigoriev I.V."/>
        </authorList>
    </citation>
    <scope>NUCLEOTIDE SEQUENCE [LARGE SCALE GENOMIC DNA]</scope>
    <source>
        <strain evidence="2">Gv29-8 / FGSC 10586</strain>
    </source>
</reference>
<dbReference type="PANTHER" id="PTHR38791">
    <property type="entry name" value="ZN(II)2CYS6 TRANSCRIPTION FACTOR (EUROFUNG)-RELATED-RELATED"/>
    <property type="match status" value="1"/>
</dbReference>
<dbReference type="InterPro" id="IPR053175">
    <property type="entry name" value="DHMBA_Reg_Transcription_Factor"/>
</dbReference>
<proteinExistence type="predicted"/>
<evidence type="ECO:0008006" key="3">
    <source>
        <dbReference type="Google" id="ProtNLM"/>
    </source>
</evidence>
<dbReference type="GeneID" id="25791405"/>
<dbReference type="RefSeq" id="XP_013959759.1">
    <property type="nucleotide sequence ID" value="XM_014104284.1"/>
</dbReference>
<dbReference type="STRING" id="413071.G9MJ91"/>
<dbReference type="InParanoid" id="G9MJ91"/>
<protein>
    <recommendedName>
        <fullName evidence="3">Transcription factor domain-containing protein</fullName>
    </recommendedName>
</protein>